<protein>
    <submittedName>
        <fullName evidence="2">Uncharacterized protein</fullName>
    </submittedName>
</protein>
<evidence type="ECO:0000313" key="1">
    <source>
        <dbReference type="Proteomes" id="UP000887576"/>
    </source>
</evidence>
<proteinExistence type="predicted"/>
<sequence length="203" mass="22541">MSSRSKNLDNPAIKDCVLKIKTILDGARGEGKRSLSRAELTENYFQFYGSLLGDAIARCGFLDSTEFLRKFGFDATDRRISVETAVAFDAAVENQVSLMQRTPGSKGSLLTKSYAKHRIQRQSSFTASCSASSPAVFLNNNLTKRRPPSPLPGTIKKYKASDFVELGIKLLTQCKITTYEETKEMIPNFDQLIGVYESDDESL</sequence>
<reference evidence="2" key="1">
    <citation type="submission" date="2022-11" db="UniProtKB">
        <authorList>
            <consortium name="WormBaseParasite"/>
        </authorList>
    </citation>
    <scope>IDENTIFICATION</scope>
</reference>
<evidence type="ECO:0000313" key="2">
    <source>
        <dbReference type="WBParaSite" id="JU765_v2.g14071.t1"/>
    </source>
</evidence>
<dbReference type="Proteomes" id="UP000887576">
    <property type="component" value="Unplaced"/>
</dbReference>
<accession>A0AC34Q8F6</accession>
<organism evidence="1 2">
    <name type="scientific">Panagrolaimus sp. JU765</name>
    <dbReference type="NCBI Taxonomy" id="591449"/>
    <lineage>
        <taxon>Eukaryota</taxon>
        <taxon>Metazoa</taxon>
        <taxon>Ecdysozoa</taxon>
        <taxon>Nematoda</taxon>
        <taxon>Chromadorea</taxon>
        <taxon>Rhabditida</taxon>
        <taxon>Tylenchina</taxon>
        <taxon>Panagrolaimomorpha</taxon>
        <taxon>Panagrolaimoidea</taxon>
        <taxon>Panagrolaimidae</taxon>
        <taxon>Panagrolaimus</taxon>
    </lineage>
</organism>
<name>A0AC34Q8F6_9BILA</name>
<dbReference type="WBParaSite" id="JU765_v2.g14071.t1">
    <property type="protein sequence ID" value="JU765_v2.g14071.t1"/>
    <property type="gene ID" value="JU765_v2.g14071"/>
</dbReference>